<dbReference type="GO" id="GO:0032259">
    <property type="term" value="P:methylation"/>
    <property type="evidence" value="ECO:0007669"/>
    <property type="project" value="UniProtKB-KW"/>
</dbReference>
<dbReference type="Gene3D" id="3.40.1010.10">
    <property type="entry name" value="Cobalt-precorrin-4 Transmethylase, Domain 1"/>
    <property type="match status" value="1"/>
</dbReference>
<dbReference type="InterPro" id="IPR014777">
    <property type="entry name" value="4pyrrole_Mease_sub1"/>
</dbReference>
<dbReference type="Proteomes" id="UP000008457">
    <property type="component" value="Chromosome"/>
</dbReference>
<dbReference type="eggNOG" id="COG1010">
    <property type="taxonomic scope" value="Bacteria"/>
</dbReference>
<dbReference type="UniPathway" id="UPA00148"/>
<dbReference type="SUPFAM" id="SSF53790">
    <property type="entry name" value="Tetrapyrrole methylase"/>
    <property type="match status" value="1"/>
</dbReference>
<dbReference type="GO" id="GO:0009236">
    <property type="term" value="P:cobalamin biosynthetic process"/>
    <property type="evidence" value="ECO:0007669"/>
    <property type="project" value="UniProtKB-UniPathway"/>
</dbReference>
<dbReference type="CDD" id="cd11646">
    <property type="entry name" value="Precorrin_3B_C17_MT"/>
    <property type="match status" value="1"/>
</dbReference>
<keyword evidence="3 7" id="KW-0489">Methyltransferase</keyword>
<keyword evidence="2" id="KW-0169">Cobalamin biosynthesis</keyword>
<keyword evidence="8" id="KW-1185">Reference proteome</keyword>
<dbReference type="Gene3D" id="3.30.950.10">
    <property type="entry name" value="Methyltransferase, Cobalt-precorrin-4 Transmethylase, Domain 2"/>
    <property type="match status" value="1"/>
</dbReference>
<dbReference type="GO" id="GO:0030789">
    <property type="term" value="F:precorrin-3B C17-methyltransferase activity"/>
    <property type="evidence" value="ECO:0007669"/>
    <property type="project" value="UniProtKB-EC"/>
</dbReference>
<gene>
    <name evidence="7" type="ordered locus">Mahau_1236</name>
</gene>
<dbReference type="InterPro" id="IPR006363">
    <property type="entry name" value="Cbl_synth_CobJ/CibH_dom"/>
</dbReference>
<evidence type="ECO:0000313" key="8">
    <source>
        <dbReference type="Proteomes" id="UP000008457"/>
    </source>
</evidence>
<evidence type="ECO:0000256" key="2">
    <source>
        <dbReference type="ARBA" id="ARBA00022573"/>
    </source>
</evidence>
<protein>
    <submittedName>
        <fullName evidence="7">Precorrin-3 methyltransferase</fullName>
        <ecNumber evidence="7">2.1.1.131</ecNumber>
    </submittedName>
</protein>
<dbReference type="Pfam" id="PF00590">
    <property type="entry name" value="TP_methylase"/>
    <property type="match status" value="1"/>
</dbReference>
<dbReference type="InterPro" id="IPR014776">
    <property type="entry name" value="4pyrrole_Mease_sub2"/>
</dbReference>
<name>F3ZW50_MAHA5</name>
<dbReference type="InterPro" id="IPR035996">
    <property type="entry name" value="4pyrrol_Methylase_sf"/>
</dbReference>
<organism evidence="7 8">
    <name type="scientific">Mahella australiensis (strain DSM 15567 / CIP 107919 / 50-1 BON)</name>
    <dbReference type="NCBI Taxonomy" id="697281"/>
    <lineage>
        <taxon>Bacteria</taxon>
        <taxon>Bacillati</taxon>
        <taxon>Bacillota</taxon>
        <taxon>Clostridia</taxon>
        <taxon>Thermoanaerobacterales</taxon>
        <taxon>Thermoanaerobacterales Family IV. Incertae Sedis</taxon>
        <taxon>Mahella</taxon>
    </lineage>
</organism>
<dbReference type="PANTHER" id="PTHR47036">
    <property type="entry name" value="COBALT-FACTOR III C(17)-METHYLTRANSFERASE-RELATED"/>
    <property type="match status" value="1"/>
</dbReference>
<dbReference type="OrthoDB" id="9772960at2"/>
<dbReference type="HOGENOM" id="CLU_047948_2_0_9"/>
<dbReference type="AlphaFoldDB" id="F3ZW50"/>
<dbReference type="InterPro" id="IPR051810">
    <property type="entry name" value="Precorrin_MeTrfase"/>
</dbReference>
<evidence type="ECO:0000256" key="3">
    <source>
        <dbReference type="ARBA" id="ARBA00022603"/>
    </source>
</evidence>
<dbReference type="EC" id="2.1.1.131" evidence="7"/>
<dbReference type="EMBL" id="CP002360">
    <property type="protein sequence ID" value="AEE96430.1"/>
    <property type="molecule type" value="Genomic_DNA"/>
</dbReference>
<keyword evidence="4 7" id="KW-0808">Transferase</keyword>
<keyword evidence="5" id="KW-0949">S-adenosyl-L-methionine</keyword>
<dbReference type="PANTHER" id="PTHR47036:SF1">
    <property type="entry name" value="COBALT-FACTOR III C(17)-METHYLTRANSFERASE-RELATED"/>
    <property type="match status" value="1"/>
</dbReference>
<dbReference type="NCBIfam" id="TIGR01466">
    <property type="entry name" value="cobJ_cbiH"/>
    <property type="match status" value="1"/>
</dbReference>
<evidence type="ECO:0000313" key="7">
    <source>
        <dbReference type="EMBL" id="AEE96430.1"/>
    </source>
</evidence>
<evidence type="ECO:0000256" key="1">
    <source>
        <dbReference type="ARBA" id="ARBA00004953"/>
    </source>
</evidence>
<feature type="domain" description="Tetrapyrrole methylase" evidence="6">
    <location>
        <begin position="6"/>
        <end position="212"/>
    </location>
</feature>
<evidence type="ECO:0000256" key="4">
    <source>
        <dbReference type="ARBA" id="ARBA00022679"/>
    </source>
</evidence>
<sequence>MNYGDIYVVGIGPGDESQLTPAALKAIEYCDVVVGYKTYLDLIDYLLCDKTIVASSMRKERERCSQALEYALEGENVALISGGDPGIYGMAGLMLETVEQGGCDINVRIVPGITAANAAAALLGAPLMNDFAVISLSDLMTPWETIERRVRLAAEGDFVIALYNPASTKRRWQIETVRHIVMQYRTGDTPVGIVRNAVRQEQTVTITNLEEMLKYSIDMASVVIVGNSATYVRNGYMITPRGYHI</sequence>
<proteinExistence type="predicted"/>
<dbReference type="KEGG" id="mas:Mahau_1236"/>
<comment type="pathway">
    <text evidence="1">Cofactor biosynthesis; adenosylcobalamin biosynthesis.</text>
</comment>
<dbReference type="RefSeq" id="WP_013780860.1">
    <property type="nucleotide sequence ID" value="NC_015520.1"/>
</dbReference>
<reference evidence="7 8" key="2">
    <citation type="journal article" date="2011" name="Stand. Genomic Sci.">
        <title>Complete genome sequence of Mahella australiensis type strain (50-1 BON).</title>
        <authorList>
            <person name="Sikorski J."/>
            <person name="Teshima H."/>
            <person name="Nolan M."/>
            <person name="Lucas S."/>
            <person name="Hammon N."/>
            <person name="Deshpande S."/>
            <person name="Cheng J.F."/>
            <person name="Pitluck S."/>
            <person name="Liolios K."/>
            <person name="Pagani I."/>
            <person name="Ivanova N."/>
            <person name="Huntemann M."/>
            <person name="Mavromatis K."/>
            <person name="Ovchinikova G."/>
            <person name="Pati A."/>
            <person name="Tapia R."/>
            <person name="Han C."/>
            <person name="Goodwin L."/>
            <person name="Chen A."/>
            <person name="Palaniappan K."/>
            <person name="Land M."/>
            <person name="Hauser L."/>
            <person name="Ngatchou-Djao O.D."/>
            <person name="Rohde M."/>
            <person name="Pukall R."/>
            <person name="Spring S."/>
            <person name="Abt B."/>
            <person name="Goker M."/>
            <person name="Detter J.C."/>
            <person name="Woyke T."/>
            <person name="Bristow J."/>
            <person name="Markowitz V."/>
            <person name="Hugenholtz P."/>
            <person name="Eisen J.A."/>
            <person name="Kyrpides N.C."/>
            <person name="Klenk H.P."/>
            <person name="Lapidus A."/>
        </authorList>
    </citation>
    <scope>NUCLEOTIDE SEQUENCE [LARGE SCALE GENOMIC DNA]</scope>
    <source>
        <strain evidence="8">DSM 15567 / CIP 107919 / 50-1 BON</strain>
    </source>
</reference>
<accession>F3ZW50</accession>
<dbReference type="InterPro" id="IPR000878">
    <property type="entry name" value="4pyrrol_Mease"/>
</dbReference>
<dbReference type="STRING" id="697281.Mahau_1236"/>
<evidence type="ECO:0000256" key="5">
    <source>
        <dbReference type="ARBA" id="ARBA00022691"/>
    </source>
</evidence>
<reference evidence="8" key="1">
    <citation type="submission" date="2010-11" db="EMBL/GenBank/DDBJ databases">
        <title>The complete genome of Mahella australiensis DSM 15567.</title>
        <authorList>
            <consortium name="US DOE Joint Genome Institute (JGI-PGF)"/>
            <person name="Lucas S."/>
            <person name="Copeland A."/>
            <person name="Lapidus A."/>
            <person name="Bruce D."/>
            <person name="Goodwin L."/>
            <person name="Pitluck S."/>
            <person name="Kyrpides N."/>
            <person name="Mavromatis K."/>
            <person name="Pagani I."/>
            <person name="Ivanova N."/>
            <person name="Teshima H."/>
            <person name="Brettin T."/>
            <person name="Detter J.C."/>
            <person name="Han C."/>
            <person name="Tapia R."/>
            <person name="Land M."/>
            <person name="Hauser L."/>
            <person name="Markowitz V."/>
            <person name="Cheng J.-F."/>
            <person name="Hugenholtz P."/>
            <person name="Woyke T."/>
            <person name="Wu D."/>
            <person name="Spring S."/>
            <person name="Pukall R."/>
            <person name="Steenblock K."/>
            <person name="Schneider S."/>
            <person name="Klenk H.-P."/>
            <person name="Eisen J.A."/>
        </authorList>
    </citation>
    <scope>NUCLEOTIDE SEQUENCE [LARGE SCALE GENOMIC DNA]</scope>
    <source>
        <strain evidence="8">DSM 15567 / CIP 107919 / 50-1 BON</strain>
    </source>
</reference>
<evidence type="ECO:0000259" key="6">
    <source>
        <dbReference type="Pfam" id="PF00590"/>
    </source>
</evidence>